<evidence type="ECO:0000256" key="1">
    <source>
        <dbReference type="ARBA" id="ARBA00005806"/>
    </source>
</evidence>
<dbReference type="Pfam" id="PF06050">
    <property type="entry name" value="HGD-D"/>
    <property type="match status" value="1"/>
</dbReference>
<dbReference type="Gene3D" id="1.20.1270.370">
    <property type="match status" value="1"/>
</dbReference>
<dbReference type="InterPro" id="IPR010327">
    <property type="entry name" value="FldB/FldC_alpha/beta"/>
</dbReference>
<dbReference type="RefSeq" id="WP_236892978.1">
    <property type="nucleotide sequence ID" value="NZ_AP024488.1"/>
</dbReference>
<comment type="similarity">
    <text evidence="1">Belongs to the FldB/FldC dehydratase alpha/beta subunit family.</text>
</comment>
<dbReference type="Proteomes" id="UP001320148">
    <property type="component" value="Chromosome"/>
</dbReference>
<organism evidence="2 3">
    <name type="scientific">Desulfoluna limicola</name>
    <dbReference type="NCBI Taxonomy" id="2810562"/>
    <lineage>
        <taxon>Bacteria</taxon>
        <taxon>Pseudomonadati</taxon>
        <taxon>Thermodesulfobacteriota</taxon>
        <taxon>Desulfobacteria</taxon>
        <taxon>Desulfobacterales</taxon>
        <taxon>Desulfolunaceae</taxon>
        <taxon>Desulfoluna</taxon>
    </lineage>
</organism>
<accession>A0ABM7PHY5</accession>
<gene>
    <name evidence="2" type="ORF">DSLASN_23190</name>
</gene>
<evidence type="ECO:0000313" key="3">
    <source>
        <dbReference type="Proteomes" id="UP001320148"/>
    </source>
</evidence>
<name>A0ABM7PHY5_9BACT</name>
<evidence type="ECO:0000313" key="2">
    <source>
        <dbReference type="EMBL" id="BCS96687.1"/>
    </source>
</evidence>
<dbReference type="Gene3D" id="3.40.50.11900">
    <property type="match status" value="1"/>
</dbReference>
<dbReference type="Gene3D" id="3.40.50.11890">
    <property type="match status" value="1"/>
</dbReference>
<protein>
    <submittedName>
        <fullName evidence="2">2-hydroxyglutaryl-CoA dehydratase</fullName>
    </submittedName>
</protein>
<proteinExistence type="inferred from homology"/>
<sequence>MDKTLQEAATNMDVPSVRQWKEGGGKVVGYTCAFLPVEVFHAAGILPIRLRGIQAEAMEIAASYYGPFVCSFPKAILQIAGSGAYDFLDGVVISNGCDTMRRLDDCWRKMGKDIGGSAPGWFHYFDVPHKPDGHAFDWYVDQVNKLITAIETTFGVVITGEKLENAIREQNRIRNHLFELESLRRSEVSRVSGADAYAAIVAGTVMPRDLYGQLLSDFVDDIRGTEAAGEHGRKRLFLGGSVCDDLELVKLIEDSGAVVVGENICFGVKDAADRVAEIGDPVEALTKKYLTGAACPRMMGWYKQRRGEITRRVRDSGAHGVVLQNIRFCDLHGSENGLLEGHLEKEGIPSLRIEREYGPLTETGRLKMRIDAFLEQLQG</sequence>
<keyword evidence="3" id="KW-1185">Reference proteome</keyword>
<dbReference type="EMBL" id="AP024488">
    <property type="protein sequence ID" value="BCS96687.1"/>
    <property type="molecule type" value="Genomic_DNA"/>
</dbReference>
<dbReference type="PANTHER" id="PTHR30548:SF2">
    <property type="entry name" value="2-HYDROXYACYL-COA DEHYDRATASE,D-COMPONENT"/>
    <property type="match status" value="1"/>
</dbReference>
<dbReference type="PANTHER" id="PTHR30548">
    <property type="entry name" value="2-HYDROXYGLUTARYL-COA DEHYDRATASE, D-COMPONENT-RELATED"/>
    <property type="match status" value="1"/>
</dbReference>
<reference evidence="2 3" key="1">
    <citation type="submission" date="2021-02" db="EMBL/GenBank/DDBJ databases">
        <title>Complete genome of Desulfoluna sp. strain ASN36.</title>
        <authorList>
            <person name="Takahashi A."/>
            <person name="Kojima H."/>
            <person name="Fukui M."/>
        </authorList>
    </citation>
    <scope>NUCLEOTIDE SEQUENCE [LARGE SCALE GENOMIC DNA]</scope>
    <source>
        <strain evidence="2 3">ASN36</strain>
    </source>
</reference>